<dbReference type="PANTHER" id="PTHR30031:SF0">
    <property type="entry name" value="PHOSPHOENOLPYRUVATE CARBOXYKINASE (ATP)"/>
    <property type="match status" value="1"/>
</dbReference>
<dbReference type="EMBL" id="BMHA01000013">
    <property type="protein sequence ID" value="GGI09027.1"/>
    <property type="molecule type" value="Genomic_DNA"/>
</dbReference>
<dbReference type="GO" id="GO:0005829">
    <property type="term" value="C:cytosol"/>
    <property type="evidence" value="ECO:0007669"/>
    <property type="project" value="TreeGrafter"/>
</dbReference>
<comment type="pathway">
    <text evidence="1">Carbohydrate biosynthesis; gluconeogenesis.</text>
</comment>
<dbReference type="SUPFAM" id="SSF68923">
    <property type="entry name" value="PEP carboxykinase N-terminal domain"/>
    <property type="match status" value="1"/>
</dbReference>
<evidence type="ECO:0000256" key="4">
    <source>
        <dbReference type="ARBA" id="ARBA00022432"/>
    </source>
</evidence>
<keyword evidence="11" id="KW-1185">Reference proteome</keyword>
<dbReference type="EC" id="4.1.1.49" evidence="3"/>
<dbReference type="PANTHER" id="PTHR30031">
    <property type="entry name" value="PHOSPHOENOLPYRUVATE CARBOXYKINASE ATP"/>
    <property type="match status" value="1"/>
</dbReference>
<evidence type="ECO:0000256" key="2">
    <source>
        <dbReference type="ARBA" id="ARBA00006052"/>
    </source>
</evidence>
<dbReference type="NCBIfam" id="NF006821">
    <property type="entry name" value="PRK09344.1-3"/>
    <property type="match status" value="1"/>
</dbReference>
<comment type="catalytic activity">
    <reaction evidence="9">
        <text>oxaloacetate + ATP = phosphoenolpyruvate + ADP + CO2</text>
        <dbReference type="Rhea" id="RHEA:18617"/>
        <dbReference type="ChEBI" id="CHEBI:16452"/>
        <dbReference type="ChEBI" id="CHEBI:16526"/>
        <dbReference type="ChEBI" id="CHEBI:30616"/>
        <dbReference type="ChEBI" id="CHEBI:58702"/>
        <dbReference type="ChEBI" id="CHEBI:456216"/>
        <dbReference type="EC" id="4.1.1.49"/>
    </reaction>
</comment>
<keyword evidence="8" id="KW-0456">Lyase</keyword>
<dbReference type="Proteomes" id="UP000650511">
    <property type="component" value="Unassembled WGS sequence"/>
</dbReference>
<dbReference type="AlphaFoldDB" id="A0A8J3AAQ2"/>
<proteinExistence type="inferred from homology"/>
<keyword evidence="4" id="KW-0312">Gluconeogenesis</keyword>
<dbReference type="Gene3D" id="3.40.449.10">
    <property type="entry name" value="Phosphoenolpyruvate Carboxykinase, domain 1"/>
    <property type="match status" value="1"/>
</dbReference>
<dbReference type="Pfam" id="PF01293">
    <property type="entry name" value="PEPCK_ATP"/>
    <property type="match status" value="1"/>
</dbReference>
<keyword evidence="6" id="KW-0210">Decarboxylase</keyword>
<dbReference type="RefSeq" id="WP_165403828.1">
    <property type="nucleotide sequence ID" value="NZ_BMHA01000013.1"/>
</dbReference>
<dbReference type="GO" id="GO:0004612">
    <property type="term" value="F:phosphoenolpyruvate carboxykinase (ATP) activity"/>
    <property type="evidence" value="ECO:0007669"/>
    <property type="project" value="UniProtKB-EC"/>
</dbReference>
<comment type="similarity">
    <text evidence="2">Belongs to the phosphoenolpyruvate carboxykinase (ATP) family.</text>
</comment>
<evidence type="ECO:0000256" key="8">
    <source>
        <dbReference type="ARBA" id="ARBA00023239"/>
    </source>
</evidence>
<name>A0A8J3AAQ2_9ACTN</name>
<organism evidence="10 11">
    <name type="scientific">Egicoccus halophilus</name>
    <dbReference type="NCBI Taxonomy" id="1670830"/>
    <lineage>
        <taxon>Bacteria</taxon>
        <taxon>Bacillati</taxon>
        <taxon>Actinomycetota</taxon>
        <taxon>Nitriliruptoria</taxon>
        <taxon>Egicoccales</taxon>
        <taxon>Egicoccaceae</taxon>
        <taxon>Egicoccus</taxon>
    </lineage>
</organism>
<protein>
    <recommendedName>
        <fullName evidence="3">phosphoenolpyruvate carboxykinase (ATP)</fullName>
        <ecNumber evidence="3">4.1.1.49</ecNumber>
    </recommendedName>
</protein>
<dbReference type="InterPro" id="IPR008210">
    <property type="entry name" value="PEP_carboxykinase_N"/>
</dbReference>
<evidence type="ECO:0000256" key="1">
    <source>
        <dbReference type="ARBA" id="ARBA00004742"/>
    </source>
</evidence>
<dbReference type="InterPro" id="IPR013035">
    <property type="entry name" value="PEP_carboxykinase_C"/>
</dbReference>
<evidence type="ECO:0000256" key="9">
    <source>
        <dbReference type="ARBA" id="ARBA00047371"/>
    </source>
</evidence>
<dbReference type="Gene3D" id="3.90.228.20">
    <property type="match status" value="1"/>
</dbReference>
<dbReference type="GO" id="GO:0006094">
    <property type="term" value="P:gluconeogenesis"/>
    <property type="evidence" value="ECO:0007669"/>
    <property type="project" value="UniProtKB-UniPathway"/>
</dbReference>
<dbReference type="SUPFAM" id="SSF53795">
    <property type="entry name" value="PEP carboxykinase-like"/>
    <property type="match status" value="1"/>
</dbReference>
<evidence type="ECO:0000313" key="11">
    <source>
        <dbReference type="Proteomes" id="UP000650511"/>
    </source>
</evidence>
<dbReference type="PIRSF" id="PIRSF006294">
    <property type="entry name" value="PEP_crbxkin"/>
    <property type="match status" value="1"/>
</dbReference>
<keyword evidence="5" id="KW-0547">Nucleotide-binding</keyword>
<evidence type="ECO:0000256" key="3">
    <source>
        <dbReference type="ARBA" id="ARBA00012363"/>
    </source>
</evidence>
<reference evidence="10" key="2">
    <citation type="submission" date="2020-09" db="EMBL/GenBank/DDBJ databases">
        <authorList>
            <person name="Sun Q."/>
            <person name="Zhou Y."/>
        </authorList>
    </citation>
    <scope>NUCLEOTIDE SEQUENCE</scope>
    <source>
        <strain evidence="10">CGMCC 1.14988</strain>
    </source>
</reference>
<evidence type="ECO:0000313" key="10">
    <source>
        <dbReference type="EMBL" id="GGI09027.1"/>
    </source>
</evidence>
<accession>A0A8J3AAQ2</accession>
<evidence type="ECO:0000256" key="5">
    <source>
        <dbReference type="ARBA" id="ARBA00022741"/>
    </source>
</evidence>
<dbReference type="InterPro" id="IPR001272">
    <property type="entry name" value="PEP_carboxykinase_ATP"/>
</dbReference>
<evidence type="ECO:0000256" key="6">
    <source>
        <dbReference type="ARBA" id="ARBA00022793"/>
    </source>
</evidence>
<comment type="caution">
    <text evidence="10">The sequence shown here is derived from an EMBL/GenBank/DDBJ whole genome shotgun (WGS) entry which is preliminary data.</text>
</comment>
<dbReference type="GO" id="GO:0005524">
    <property type="term" value="F:ATP binding"/>
    <property type="evidence" value="ECO:0007669"/>
    <property type="project" value="UniProtKB-KW"/>
</dbReference>
<evidence type="ECO:0000256" key="7">
    <source>
        <dbReference type="ARBA" id="ARBA00022840"/>
    </source>
</evidence>
<reference evidence="10" key="1">
    <citation type="journal article" date="2014" name="Int. J. Syst. Evol. Microbiol.">
        <title>Complete genome sequence of Corynebacterium casei LMG S-19264T (=DSM 44701T), isolated from a smear-ripened cheese.</title>
        <authorList>
            <consortium name="US DOE Joint Genome Institute (JGI-PGF)"/>
            <person name="Walter F."/>
            <person name="Albersmeier A."/>
            <person name="Kalinowski J."/>
            <person name="Ruckert C."/>
        </authorList>
    </citation>
    <scope>NUCLEOTIDE SEQUENCE</scope>
    <source>
        <strain evidence="10">CGMCC 1.14988</strain>
    </source>
</reference>
<gene>
    <name evidence="10" type="primary">pckA1</name>
    <name evidence="10" type="ORF">GCM10011354_32030</name>
</gene>
<dbReference type="UniPathway" id="UPA00138"/>
<keyword evidence="7" id="KW-0067">ATP-binding</keyword>
<dbReference type="Gene3D" id="2.170.8.10">
    <property type="entry name" value="Phosphoenolpyruvate Carboxykinase, domain 2"/>
    <property type="match status" value="1"/>
</dbReference>
<sequence>MPFALPNATSVTANPTQAELREWVLEFMPRVTETEFGNLNYQARILARLTPSTFFVSDAPTGKQVMARDEAEQWAAKQDAYVAEQDMVLMEGYIGPDPAFRTGTRLFMEKSNSNVPAMQQQLYFPRDEDWTPEFTVIYTPGLRVPEHHEECLILVDLDNYVTRVMGSDYFGESKMGGLRMWNKLVYDRGGLAMHSGAKTFPAESTADGAERLALIIGLSGTGKTTTTFRNVKGSLPVQDDFIALMPGGTVHTTENGCFAKSFGLDPDDEPTIYGGATRPDAWLESVAVDPETGKVDFFDDSYTANGRVTFPLENIRHRDPRDLPKAHYLFILNRNENLIPAVAKLKPEQAAYYFMLGETKGTSAGGAHEAGKNLRVPGTNPFWFEEESSMGNRFLELLETCELEVYLFNTGRVGGPDDDERSKKVRIPHSAAVQEAIVDGTIEWEEDPDFGYLVASSLPGIDDDELLQPRKLYERQGRMDEYRALVERLATERAEYLAKFTSLDQSIVKAG</sequence>